<proteinExistence type="inferred from homology"/>
<dbReference type="InterPro" id="IPR001806">
    <property type="entry name" value="Small_GTPase"/>
</dbReference>
<evidence type="ECO:0000256" key="2">
    <source>
        <dbReference type="ARBA" id="ARBA00022741"/>
    </source>
</evidence>
<dbReference type="GO" id="GO:0005525">
    <property type="term" value="F:GTP binding"/>
    <property type="evidence" value="ECO:0007669"/>
    <property type="project" value="InterPro"/>
</dbReference>
<keyword evidence="2" id="KW-0547">Nucleotide-binding</keyword>
<evidence type="ECO:0000313" key="4">
    <source>
        <dbReference type="Proteomes" id="UP001208570"/>
    </source>
</evidence>
<dbReference type="SUPFAM" id="SSF52540">
    <property type="entry name" value="P-loop containing nucleoside triphosphate hydrolases"/>
    <property type="match status" value="1"/>
</dbReference>
<dbReference type="PRINTS" id="PR00449">
    <property type="entry name" value="RASTRNSFRMNG"/>
</dbReference>
<reference evidence="3" key="1">
    <citation type="journal article" date="2023" name="Mol. Biol. Evol.">
        <title>Third-Generation Sequencing Reveals the Adaptive Role of the Epigenome in Three Deep-Sea Polychaetes.</title>
        <authorList>
            <person name="Perez M."/>
            <person name="Aroh O."/>
            <person name="Sun Y."/>
            <person name="Lan Y."/>
            <person name="Juniper S.K."/>
            <person name="Young C.R."/>
            <person name="Angers B."/>
            <person name="Qian P.Y."/>
        </authorList>
    </citation>
    <scope>NUCLEOTIDE SEQUENCE</scope>
    <source>
        <strain evidence="3">P08H-3</strain>
    </source>
</reference>
<comment type="caution">
    <text evidence="3">The sequence shown here is derived from an EMBL/GenBank/DDBJ whole genome shotgun (WGS) entry which is preliminary data.</text>
</comment>
<keyword evidence="4" id="KW-1185">Reference proteome</keyword>
<dbReference type="Proteomes" id="UP001208570">
    <property type="component" value="Unassembled WGS sequence"/>
</dbReference>
<organism evidence="3 4">
    <name type="scientific">Paralvinella palmiformis</name>
    <dbReference type="NCBI Taxonomy" id="53620"/>
    <lineage>
        <taxon>Eukaryota</taxon>
        <taxon>Metazoa</taxon>
        <taxon>Spiralia</taxon>
        <taxon>Lophotrochozoa</taxon>
        <taxon>Annelida</taxon>
        <taxon>Polychaeta</taxon>
        <taxon>Sedentaria</taxon>
        <taxon>Canalipalpata</taxon>
        <taxon>Terebellida</taxon>
        <taxon>Terebelliformia</taxon>
        <taxon>Alvinellidae</taxon>
        <taxon>Paralvinella</taxon>
    </lineage>
</organism>
<evidence type="ECO:0000313" key="3">
    <source>
        <dbReference type="EMBL" id="KAK2156924.1"/>
    </source>
</evidence>
<dbReference type="AlphaFoldDB" id="A0AAD9N7G1"/>
<dbReference type="NCBIfam" id="TIGR00231">
    <property type="entry name" value="small_GTP"/>
    <property type="match status" value="1"/>
</dbReference>
<evidence type="ECO:0000256" key="1">
    <source>
        <dbReference type="ARBA" id="ARBA00006270"/>
    </source>
</evidence>
<dbReference type="SMART" id="SM00174">
    <property type="entry name" value="RHO"/>
    <property type="match status" value="1"/>
</dbReference>
<dbReference type="Gene3D" id="3.40.50.300">
    <property type="entry name" value="P-loop containing nucleotide triphosphate hydrolases"/>
    <property type="match status" value="1"/>
</dbReference>
<dbReference type="PROSITE" id="PS51419">
    <property type="entry name" value="RAB"/>
    <property type="match status" value="1"/>
</dbReference>
<comment type="similarity">
    <text evidence="1">Belongs to the small GTPase superfamily. Rab family.</text>
</comment>
<protein>
    <submittedName>
        <fullName evidence="3">Uncharacterized protein</fullName>
    </submittedName>
</protein>
<dbReference type="SMART" id="SM00173">
    <property type="entry name" value="RAS"/>
    <property type="match status" value="1"/>
</dbReference>
<dbReference type="SMART" id="SM00175">
    <property type="entry name" value="RAB"/>
    <property type="match status" value="1"/>
</dbReference>
<dbReference type="GO" id="GO:0003924">
    <property type="term" value="F:GTPase activity"/>
    <property type="evidence" value="ECO:0007669"/>
    <property type="project" value="InterPro"/>
</dbReference>
<dbReference type="PROSITE" id="PS51421">
    <property type="entry name" value="RAS"/>
    <property type="match status" value="1"/>
</dbReference>
<dbReference type="EMBL" id="JAODUP010000202">
    <property type="protein sequence ID" value="KAK2156924.1"/>
    <property type="molecule type" value="Genomic_DNA"/>
</dbReference>
<dbReference type="PANTHER" id="PTHR47978">
    <property type="match status" value="1"/>
</dbReference>
<sequence length="222" mass="24771">MERDVGHLPKDPRKAVDALIWFKVSNSVCFGDKKQDCYVAQVVGIGNTGVGKTCLIKHFCESKFTSGYQPTVGVDYGFKIHNVFGKEVRVHLWDLSGGHEYNDVRNELYVGTDAVFLVYDVTDQASFDSLDVWMRELKKYGAGKAFACLVANKVDLKSKRIIPTSDGRRWATNNNINFYETSCVTGDNIVNFFSDLLEGVVKKNSSNMTADQAELSSSQPNE</sequence>
<dbReference type="Pfam" id="PF00071">
    <property type="entry name" value="Ras"/>
    <property type="match status" value="1"/>
</dbReference>
<accession>A0AAD9N7G1</accession>
<dbReference type="InterPro" id="IPR005225">
    <property type="entry name" value="Small_GTP-bd"/>
</dbReference>
<name>A0AAD9N7G1_9ANNE</name>
<gene>
    <name evidence="3" type="ORF">LSH36_202g08001</name>
</gene>
<dbReference type="InterPro" id="IPR027417">
    <property type="entry name" value="P-loop_NTPase"/>
</dbReference>
<dbReference type="FunFam" id="3.40.50.300:FF:001447">
    <property type="entry name" value="Ras-related protein Rab-1B"/>
    <property type="match status" value="1"/>
</dbReference>